<dbReference type="EMBL" id="AMQN01001995">
    <property type="status" value="NOT_ANNOTATED_CDS"/>
    <property type="molecule type" value="Genomic_DNA"/>
</dbReference>
<dbReference type="PANTHER" id="PTHR43557:SF2">
    <property type="entry name" value="RIESKE DOMAIN-CONTAINING PROTEIN-RELATED"/>
    <property type="match status" value="1"/>
</dbReference>
<evidence type="ECO:0000256" key="3">
    <source>
        <dbReference type="ARBA" id="ARBA00022630"/>
    </source>
</evidence>
<dbReference type="SUPFAM" id="SSF55424">
    <property type="entry name" value="FAD/NAD-linked reductases, dimerisation (C-terminal) domain"/>
    <property type="match status" value="1"/>
</dbReference>
<dbReference type="InterPro" id="IPR036188">
    <property type="entry name" value="FAD/NAD-bd_sf"/>
</dbReference>
<evidence type="ECO:0000256" key="8">
    <source>
        <dbReference type="ARBA" id="ARBA00023004"/>
    </source>
</evidence>
<dbReference type="EnsemblMetazoa" id="CapteT220923">
    <property type="protein sequence ID" value="CapteP220923"/>
    <property type="gene ID" value="CapteG220923"/>
</dbReference>
<dbReference type="GO" id="GO:0046872">
    <property type="term" value="F:metal ion binding"/>
    <property type="evidence" value="ECO:0007669"/>
    <property type="project" value="UniProtKB-KW"/>
</dbReference>
<dbReference type="SUPFAM" id="SSF50022">
    <property type="entry name" value="ISP domain"/>
    <property type="match status" value="1"/>
</dbReference>
<dbReference type="Proteomes" id="UP000014760">
    <property type="component" value="Unassembled WGS sequence"/>
</dbReference>
<evidence type="ECO:0000256" key="5">
    <source>
        <dbReference type="ARBA" id="ARBA00022723"/>
    </source>
</evidence>
<evidence type="ECO:0000256" key="9">
    <source>
        <dbReference type="ARBA" id="ARBA00023014"/>
    </source>
</evidence>
<organism evidence="11">
    <name type="scientific">Capitella teleta</name>
    <name type="common">Polychaete worm</name>
    <dbReference type="NCBI Taxonomy" id="283909"/>
    <lineage>
        <taxon>Eukaryota</taxon>
        <taxon>Metazoa</taxon>
        <taxon>Spiralia</taxon>
        <taxon>Lophotrochozoa</taxon>
        <taxon>Annelida</taxon>
        <taxon>Polychaeta</taxon>
        <taxon>Sedentaria</taxon>
        <taxon>Scolecida</taxon>
        <taxon>Capitellidae</taxon>
        <taxon>Capitella</taxon>
    </lineage>
</organism>
<dbReference type="InterPro" id="IPR017941">
    <property type="entry name" value="Rieske_2Fe-2S"/>
</dbReference>
<proteinExistence type="inferred from homology"/>
<dbReference type="Gene3D" id="2.102.10.10">
    <property type="entry name" value="Rieske [2Fe-2S] iron-sulphur domain"/>
    <property type="match status" value="1"/>
</dbReference>
<evidence type="ECO:0000313" key="13">
    <source>
        <dbReference type="Proteomes" id="UP000014760"/>
    </source>
</evidence>
<dbReference type="InterPro" id="IPR050446">
    <property type="entry name" value="FAD-oxidoreductase/Apoptosis"/>
</dbReference>
<dbReference type="SUPFAM" id="SSF51905">
    <property type="entry name" value="FAD/NAD(P)-binding domain"/>
    <property type="match status" value="2"/>
</dbReference>
<evidence type="ECO:0000313" key="12">
    <source>
        <dbReference type="EnsemblMetazoa" id="CapteP220923"/>
    </source>
</evidence>
<reference evidence="13" key="1">
    <citation type="submission" date="2012-12" db="EMBL/GenBank/DDBJ databases">
        <authorList>
            <person name="Hellsten U."/>
            <person name="Grimwood J."/>
            <person name="Chapman J.A."/>
            <person name="Shapiro H."/>
            <person name="Aerts A."/>
            <person name="Otillar R.P."/>
            <person name="Terry A.Y."/>
            <person name="Boore J.L."/>
            <person name="Simakov O."/>
            <person name="Marletaz F."/>
            <person name="Cho S.-J."/>
            <person name="Edsinger-Gonzales E."/>
            <person name="Havlak P."/>
            <person name="Kuo D.-H."/>
            <person name="Larsson T."/>
            <person name="Lv J."/>
            <person name="Arendt D."/>
            <person name="Savage R."/>
            <person name="Osoegawa K."/>
            <person name="de Jong P."/>
            <person name="Lindberg D.R."/>
            <person name="Seaver E.C."/>
            <person name="Weisblat D.A."/>
            <person name="Putnam N.H."/>
            <person name="Grigoriev I.V."/>
            <person name="Rokhsar D.S."/>
        </authorList>
    </citation>
    <scope>NUCLEOTIDE SEQUENCE</scope>
    <source>
        <strain evidence="13">I ESC-2004</strain>
    </source>
</reference>
<evidence type="ECO:0000256" key="2">
    <source>
        <dbReference type="ARBA" id="ARBA00006442"/>
    </source>
</evidence>
<dbReference type="HOGENOM" id="CLU_003291_4_2_1"/>
<keyword evidence="9" id="KW-0411">Iron-sulfur</keyword>
<dbReference type="Pfam" id="PF07992">
    <property type="entry name" value="Pyr_redox_2"/>
    <property type="match status" value="1"/>
</dbReference>
<evidence type="ECO:0000256" key="6">
    <source>
        <dbReference type="ARBA" id="ARBA00022827"/>
    </source>
</evidence>
<dbReference type="PRINTS" id="PR00469">
    <property type="entry name" value="PNDRDTASEII"/>
</dbReference>
<dbReference type="GO" id="GO:0005737">
    <property type="term" value="C:cytoplasm"/>
    <property type="evidence" value="ECO:0007669"/>
    <property type="project" value="TreeGrafter"/>
</dbReference>
<keyword evidence="3" id="KW-0285">Flavoprotein</keyword>
<dbReference type="OrthoDB" id="432169at2759"/>
<dbReference type="InterPro" id="IPR016156">
    <property type="entry name" value="FAD/NAD-linked_Rdtase_dimer_sf"/>
</dbReference>
<dbReference type="OMA" id="TSHTKPY"/>
<dbReference type="CDD" id="cd03478">
    <property type="entry name" value="Rieske_AIFL_N"/>
    <property type="match status" value="1"/>
</dbReference>
<dbReference type="STRING" id="283909.R7TYR8"/>
<dbReference type="InterPro" id="IPR036922">
    <property type="entry name" value="Rieske_2Fe-2S_sf"/>
</dbReference>
<evidence type="ECO:0000256" key="7">
    <source>
        <dbReference type="ARBA" id="ARBA00023002"/>
    </source>
</evidence>
<comment type="cofactor">
    <cofactor evidence="1">
        <name>FAD</name>
        <dbReference type="ChEBI" id="CHEBI:57692"/>
    </cofactor>
</comment>
<keyword evidence="4" id="KW-0001">2Fe-2S</keyword>
<dbReference type="FunCoup" id="R7TYR8">
    <property type="interactions" value="380"/>
</dbReference>
<keyword evidence="6" id="KW-0274">FAD</keyword>
<dbReference type="PRINTS" id="PR00368">
    <property type="entry name" value="FADPNR"/>
</dbReference>
<evidence type="ECO:0000256" key="4">
    <source>
        <dbReference type="ARBA" id="ARBA00022714"/>
    </source>
</evidence>
<evidence type="ECO:0000256" key="1">
    <source>
        <dbReference type="ARBA" id="ARBA00001974"/>
    </source>
</evidence>
<dbReference type="AlphaFoldDB" id="R7TYR8"/>
<sequence length="533" mass="57749">MEKDMFDKIHQREKLQLVYVLWTLIMGAVAGKSSDEVEAIVCQENEMKDGEMRVVEIGDVGRALLIREGKEFHAIGTECSHYKAPLIKGALCEGRVRCPWHGACFNIKTGDIEDFPGLDGIPKYKVEVNDGQVKVRGNRAMLKAGRLPGVSPCAAVKPHATYLIIGGGGAAATCVEALRKEGFNGRIIMTTKEDCRPYDRPKLSKAMESSAESLALRKPDTYKQLRVEVWTNMEATAIDTAAKNVSFADGSNVHYDKVMLATGGRPQVLNIPGADLKNIFYLRTPADGNAISKSCRGKSAVVIGTSFIGLEVAAFMVGKASSITVVGRSEVPLKNVLGEKIGMVIRNHLEDKGVKFVFANPPAEFIGKNGALSHVKLSDGSQLPADICVLGVGVTPNTDYLKGSGVELLSSGHVIVNKQMKSSSNDVYAAGDIVQFPLFMAEDQLCNIQHWQMAGMHGSVAGSNMAGKSVDIHSVPFFWTAIAGKNLRFAGHNAGYDDIIIDGDLDAYKFIAFYTKRDSMGWVERLVSKMSVL</sequence>
<reference evidence="12" key="3">
    <citation type="submission" date="2015-06" db="UniProtKB">
        <authorList>
            <consortium name="EnsemblMetazoa"/>
        </authorList>
    </citation>
    <scope>IDENTIFICATION</scope>
</reference>
<dbReference type="PANTHER" id="PTHR43557">
    <property type="entry name" value="APOPTOSIS-INDUCING FACTOR 1"/>
    <property type="match status" value="1"/>
</dbReference>
<feature type="domain" description="Rieske" evidence="10">
    <location>
        <begin position="39"/>
        <end position="135"/>
    </location>
</feature>
<dbReference type="InterPro" id="IPR023753">
    <property type="entry name" value="FAD/NAD-binding_dom"/>
</dbReference>
<protein>
    <recommendedName>
        <fullName evidence="10">Rieske domain-containing protein</fullName>
    </recommendedName>
</protein>
<evidence type="ECO:0000259" key="10">
    <source>
        <dbReference type="PROSITE" id="PS51296"/>
    </source>
</evidence>
<keyword evidence="8" id="KW-0408">Iron</keyword>
<accession>R7TYR8</accession>
<dbReference type="GO" id="GO:0051537">
    <property type="term" value="F:2 iron, 2 sulfur cluster binding"/>
    <property type="evidence" value="ECO:0007669"/>
    <property type="project" value="UniProtKB-KW"/>
</dbReference>
<dbReference type="FunFam" id="2.102.10.10:FF:000003">
    <property type="entry name" value="apoptosis-inducing factor 3 isoform X2"/>
    <property type="match status" value="1"/>
</dbReference>
<evidence type="ECO:0000313" key="11">
    <source>
        <dbReference type="EMBL" id="ELT98767.1"/>
    </source>
</evidence>
<keyword evidence="7" id="KW-0560">Oxidoreductase</keyword>
<dbReference type="GO" id="GO:0016651">
    <property type="term" value="F:oxidoreductase activity, acting on NAD(P)H"/>
    <property type="evidence" value="ECO:0007669"/>
    <property type="project" value="TreeGrafter"/>
</dbReference>
<comment type="similarity">
    <text evidence="2">Belongs to the FAD-dependent oxidoreductase family.</text>
</comment>
<dbReference type="Gene3D" id="3.50.50.60">
    <property type="entry name" value="FAD/NAD(P)-binding domain"/>
    <property type="match status" value="2"/>
</dbReference>
<name>R7TYR8_CAPTE</name>
<dbReference type="PROSITE" id="PS51296">
    <property type="entry name" value="RIESKE"/>
    <property type="match status" value="1"/>
</dbReference>
<gene>
    <name evidence="11" type="ORF">CAPTEDRAFT_220923</name>
</gene>
<reference evidence="11 13" key="2">
    <citation type="journal article" date="2013" name="Nature">
        <title>Insights into bilaterian evolution from three spiralian genomes.</title>
        <authorList>
            <person name="Simakov O."/>
            <person name="Marletaz F."/>
            <person name="Cho S.J."/>
            <person name="Edsinger-Gonzales E."/>
            <person name="Havlak P."/>
            <person name="Hellsten U."/>
            <person name="Kuo D.H."/>
            <person name="Larsson T."/>
            <person name="Lv J."/>
            <person name="Arendt D."/>
            <person name="Savage R."/>
            <person name="Osoegawa K."/>
            <person name="de Jong P."/>
            <person name="Grimwood J."/>
            <person name="Chapman J.A."/>
            <person name="Shapiro H."/>
            <person name="Aerts A."/>
            <person name="Otillar R.P."/>
            <person name="Terry A.Y."/>
            <person name="Boore J.L."/>
            <person name="Grigoriev I.V."/>
            <person name="Lindberg D.R."/>
            <person name="Seaver E.C."/>
            <person name="Weisblat D.A."/>
            <person name="Putnam N.H."/>
            <person name="Rokhsar D.S."/>
        </authorList>
    </citation>
    <scope>NUCLEOTIDE SEQUENCE</scope>
    <source>
        <strain evidence="11 13">I ESC-2004</strain>
    </source>
</reference>
<dbReference type="Pfam" id="PF00355">
    <property type="entry name" value="Rieske"/>
    <property type="match status" value="1"/>
</dbReference>
<keyword evidence="5" id="KW-0479">Metal-binding</keyword>
<dbReference type="EMBL" id="KB307554">
    <property type="protein sequence ID" value="ELT98767.1"/>
    <property type="molecule type" value="Genomic_DNA"/>
</dbReference>
<dbReference type="Gene3D" id="3.30.390.30">
    <property type="match status" value="1"/>
</dbReference>
<keyword evidence="13" id="KW-1185">Reference proteome</keyword>